<dbReference type="OrthoDB" id="107090at2759"/>
<comment type="caution">
    <text evidence="3">The sequence shown here is derived from an EMBL/GenBank/DDBJ whole genome shotgun (WGS) entry which is preliminary data.</text>
</comment>
<gene>
    <name evidence="3" type="ORF">PHPALM_64</name>
</gene>
<organism evidence="3 4">
    <name type="scientific">Phytophthora palmivora</name>
    <dbReference type="NCBI Taxonomy" id="4796"/>
    <lineage>
        <taxon>Eukaryota</taxon>
        <taxon>Sar</taxon>
        <taxon>Stramenopiles</taxon>
        <taxon>Oomycota</taxon>
        <taxon>Peronosporomycetes</taxon>
        <taxon>Peronosporales</taxon>
        <taxon>Peronosporaceae</taxon>
        <taxon>Phytophthora</taxon>
    </lineage>
</organism>
<evidence type="ECO:0000259" key="2">
    <source>
        <dbReference type="Pfam" id="PF07727"/>
    </source>
</evidence>
<protein>
    <submittedName>
        <fullName evidence="3">Retrovirus-related pol Polyprotein</fullName>
    </submittedName>
</protein>
<evidence type="ECO:0000313" key="4">
    <source>
        <dbReference type="Proteomes" id="UP000237271"/>
    </source>
</evidence>
<dbReference type="InterPro" id="IPR013103">
    <property type="entry name" value="RVT_2"/>
</dbReference>
<dbReference type="Pfam" id="PF07727">
    <property type="entry name" value="RVT_2"/>
    <property type="match status" value="1"/>
</dbReference>
<sequence length="343" mass="38682">MAQPEGFTTPRQEDVVSSSPCPVPTLSAFLVKLNISKLIKNNFVFIRTIDGVTCYIAVYVDDLLIIAPTRALITELKSALKKRFSMTDLGEVKYLLGWSIQPDQPNDIRPAHKYSTKVINRLSDYILYPSATPADRNVKLSVSRQPASEAGKVAMKSYPYREAVASIMYLMIDTRPEIAFYMREVSQFLANPGMKHWNAVVRELNFLAGTKDFGICLGGSQEVTPDNLADRLTVYSDSDYANCPDTKRSVGGYVTMLSNSPISWLSRKHHTVVLSTAETEYIAMCHYTQEMIFHRLLLSELGFAITQHNLLHEDNQSCNKICYNLELYGESKNNHVRCCLVQK</sequence>
<feature type="domain" description="Reverse transcriptase Ty1/copia-type" evidence="2">
    <location>
        <begin position="25"/>
        <end position="133"/>
    </location>
</feature>
<keyword evidence="4" id="KW-1185">Reference proteome</keyword>
<dbReference type="AlphaFoldDB" id="A0A2P4YVS6"/>
<dbReference type="PANTHER" id="PTHR11439:SF483">
    <property type="entry name" value="PEPTIDE SYNTHASE GLIP-LIKE, PUTATIVE (AFU_ORTHOLOGUE AFUA_3G12920)-RELATED"/>
    <property type="match status" value="1"/>
</dbReference>
<proteinExistence type="predicted"/>
<name>A0A2P4YVS6_9STRA</name>
<accession>A0A2P4YVS6</accession>
<dbReference type="PANTHER" id="PTHR11439">
    <property type="entry name" value="GAG-POL-RELATED RETROTRANSPOSON"/>
    <property type="match status" value="1"/>
</dbReference>
<evidence type="ECO:0000313" key="3">
    <source>
        <dbReference type="EMBL" id="POM81904.1"/>
    </source>
</evidence>
<dbReference type="EMBL" id="NCKW01000004">
    <property type="protein sequence ID" value="POM81904.1"/>
    <property type="molecule type" value="Genomic_DNA"/>
</dbReference>
<dbReference type="Proteomes" id="UP000237271">
    <property type="component" value="Unassembled WGS sequence"/>
</dbReference>
<feature type="region of interest" description="Disordered" evidence="1">
    <location>
        <begin position="1"/>
        <end position="20"/>
    </location>
</feature>
<dbReference type="CDD" id="cd09272">
    <property type="entry name" value="RNase_HI_RT_Ty1"/>
    <property type="match status" value="1"/>
</dbReference>
<evidence type="ECO:0000256" key="1">
    <source>
        <dbReference type="SAM" id="MobiDB-lite"/>
    </source>
</evidence>
<reference evidence="3 4" key="1">
    <citation type="journal article" date="2017" name="Genome Biol. Evol.">
        <title>Phytophthora megakarya and P. palmivora, closely related causal agents of cacao black pod rot, underwent increases in genome sizes and gene numbers by different mechanisms.</title>
        <authorList>
            <person name="Ali S.S."/>
            <person name="Shao J."/>
            <person name="Lary D.J."/>
            <person name="Kronmiller B."/>
            <person name="Shen D."/>
            <person name="Strem M.D."/>
            <person name="Amoako-Attah I."/>
            <person name="Akrofi A.Y."/>
            <person name="Begoude B.A."/>
            <person name="Ten Hoopen G.M."/>
            <person name="Coulibaly K."/>
            <person name="Kebe B.I."/>
            <person name="Melnick R.L."/>
            <person name="Guiltinan M.J."/>
            <person name="Tyler B.M."/>
            <person name="Meinhardt L.W."/>
            <person name="Bailey B.A."/>
        </authorList>
    </citation>
    <scope>NUCLEOTIDE SEQUENCE [LARGE SCALE GENOMIC DNA]</scope>
    <source>
        <strain evidence="4">sbr112.9</strain>
    </source>
</reference>